<organism evidence="1 2">
    <name type="scientific">Periconia digitata</name>
    <dbReference type="NCBI Taxonomy" id="1303443"/>
    <lineage>
        <taxon>Eukaryota</taxon>
        <taxon>Fungi</taxon>
        <taxon>Dikarya</taxon>
        <taxon>Ascomycota</taxon>
        <taxon>Pezizomycotina</taxon>
        <taxon>Dothideomycetes</taxon>
        <taxon>Pleosporomycetidae</taxon>
        <taxon>Pleosporales</taxon>
        <taxon>Massarineae</taxon>
        <taxon>Periconiaceae</taxon>
        <taxon>Periconia</taxon>
    </lineage>
</organism>
<name>A0A9W4XS39_9PLEO</name>
<protein>
    <submittedName>
        <fullName evidence="1">Uncharacterized protein</fullName>
    </submittedName>
</protein>
<sequence>MHSRDTDTPRFCGSLCLVPIFRLWWLVPTPIFISPSRMSPKGEWCHHVSISSSITFVYRVVGTARVDVISLVHNKSPALSSHPSRGYSQENTKAVLIGRTLGAYKYIYCGSVLITSSFWIAADGSIQV</sequence>
<evidence type="ECO:0000313" key="2">
    <source>
        <dbReference type="Proteomes" id="UP001152607"/>
    </source>
</evidence>
<keyword evidence="2" id="KW-1185">Reference proteome</keyword>
<gene>
    <name evidence="1" type="ORF">PDIGIT_LOCUS14736</name>
</gene>
<dbReference type="EMBL" id="CAOQHR010000012">
    <property type="protein sequence ID" value="CAI6341538.1"/>
    <property type="molecule type" value="Genomic_DNA"/>
</dbReference>
<dbReference type="AlphaFoldDB" id="A0A9W4XS39"/>
<comment type="caution">
    <text evidence="1">The sequence shown here is derived from an EMBL/GenBank/DDBJ whole genome shotgun (WGS) entry which is preliminary data.</text>
</comment>
<evidence type="ECO:0000313" key="1">
    <source>
        <dbReference type="EMBL" id="CAI6341538.1"/>
    </source>
</evidence>
<dbReference type="Proteomes" id="UP001152607">
    <property type="component" value="Unassembled WGS sequence"/>
</dbReference>
<accession>A0A9W4XS39</accession>
<proteinExistence type="predicted"/>
<reference evidence="1" key="1">
    <citation type="submission" date="2023-01" db="EMBL/GenBank/DDBJ databases">
        <authorList>
            <person name="Van Ghelder C."/>
            <person name="Rancurel C."/>
        </authorList>
    </citation>
    <scope>NUCLEOTIDE SEQUENCE</scope>
    <source>
        <strain evidence="1">CNCM I-4278</strain>
    </source>
</reference>